<feature type="compositionally biased region" description="Basic and acidic residues" evidence="1">
    <location>
        <begin position="98"/>
        <end position="111"/>
    </location>
</feature>
<dbReference type="EMBL" id="SRLO01016249">
    <property type="protein sequence ID" value="TNN24151.1"/>
    <property type="molecule type" value="Genomic_DNA"/>
</dbReference>
<reference evidence="2 3" key="1">
    <citation type="submission" date="2019-03" db="EMBL/GenBank/DDBJ databases">
        <title>First draft genome of Liparis tanakae, snailfish: a comprehensive survey of snailfish specific genes.</title>
        <authorList>
            <person name="Kim W."/>
            <person name="Song I."/>
            <person name="Jeong J.-H."/>
            <person name="Kim D."/>
            <person name="Kim S."/>
            <person name="Ryu S."/>
            <person name="Song J.Y."/>
            <person name="Lee S.K."/>
        </authorList>
    </citation>
    <scope>NUCLEOTIDE SEQUENCE [LARGE SCALE GENOMIC DNA]</scope>
    <source>
        <tissue evidence="2">Muscle</tissue>
    </source>
</reference>
<name>A0A4Z2E5W2_9TELE</name>
<dbReference type="Proteomes" id="UP000314294">
    <property type="component" value="Unassembled WGS sequence"/>
</dbReference>
<sequence length="111" mass="12359">MLSIQSDAPSGSAHHSLAHRPEEAGPPVSERPEHVLVIPGSDRRTGEESPGTAAPRGEPRYCPQRRAPVLPPEEQEEEQEEEEQKDCHIIITSLSLSRRAEDDPQRGRHDM</sequence>
<feature type="compositionally biased region" description="Acidic residues" evidence="1">
    <location>
        <begin position="73"/>
        <end position="84"/>
    </location>
</feature>
<accession>A0A4Z2E5W2</accession>
<feature type="region of interest" description="Disordered" evidence="1">
    <location>
        <begin position="1"/>
        <end position="111"/>
    </location>
</feature>
<dbReference type="AlphaFoldDB" id="A0A4Z2E5W2"/>
<comment type="caution">
    <text evidence="2">The sequence shown here is derived from an EMBL/GenBank/DDBJ whole genome shotgun (WGS) entry which is preliminary data.</text>
</comment>
<evidence type="ECO:0000313" key="3">
    <source>
        <dbReference type="Proteomes" id="UP000314294"/>
    </source>
</evidence>
<organism evidence="2 3">
    <name type="scientific">Liparis tanakae</name>
    <name type="common">Tanaka's snailfish</name>
    <dbReference type="NCBI Taxonomy" id="230148"/>
    <lineage>
        <taxon>Eukaryota</taxon>
        <taxon>Metazoa</taxon>
        <taxon>Chordata</taxon>
        <taxon>Craniata</taxon>
        <taxon>Vertebrata</taxon>
        <taxon>Euteleostomi</taxon>
        <taxon>Actinopterygii</taxon>
        <taxon>Neopterygii</taxon>
        <taxon>Teleostei</taxon>
        <taxon>Neoteleostei</taxon>
        <taxon>Acanthomorphata</taxon>
        <taxon>Eupercaria</taxon>
        <taxon>Perciformes</taxon>
        <taxon>Cottioidei</taxon>
        <taxon>Cottales</taxon>
        <taxon>Liparidae</taxon>
        <taxon>Liparis</taxon>
    </lineage>
</organism>
<proteinExistence type="predicted"/>
<protein>
    <submittedName>
        <fullName evidence="2">Uncharacterized protein</fullName>
    </submittedName>
</protein>
<evidence type="ECO:0000313" key="2">
    <source>
        <dbReference type="EMBL" id="TNN24151.1"/>
    </source>
</evidence>
<evidence type="ECO:0000256" key="1">
    <source>
        <dbReference type="SAM" id="MobiDB-lite"/>
    </source>
</evidence>
<gene>
    <name evidence="2" type="ORF">EYF80_065726</name>
</gene>
<keyword evidence="3" id="KW-1185">Reference proteome</keyword>